<evidence type="ECO:0000313" key="5">
    <source>
        <dbReference type="Proteomes" id="UP000565468"/>
    </source>
</evidence>
<accession>A0A848MAT1</accession>
<sequence length="643" mass="72633">MLPLTDVQISDPFWSRYINLVRDVVVPYQWNALNDLIPDAEPSHAIKNFKIAAGLEEGDFYGMVFQDSDVAKWLEAAAYLLAAEPDPQLEQIADEVIDIIAKAQLEDGYLNTYYTLKEPGNRWTNLTECHELYCAGHMIEAAVAYYKATSKQKILDVVCKFADYLCKVFGPGPDQLKGYDGHQEIELALMKLYEVTGNKDYMKLCQFFLQERGQEPHFYEIEFNKRGGVTHFGEGMTKNKEYSQAHAPIHKQDKAVGHAVRFVYMCTGMAHLAAVTGDPELFASCERLWDNMEKKQMYITGGIGSQSHGEAFSTDYDLPNDTVYAETCASVGLVFFAQRMLLLQADRRYADALERSLYNTVIAGMSQDGKSFFYVNPLEVHPDACKANQNYSHVKTTRQGWFGCACCPPNVARLLASLSQYVYTVRERTVYANLYISGEAKVDLNGNQILIKQDSNYPWEGNIRFAIRAAQVTDFTLALRIPAWCENASVSVNGVEQSLDGLIVNGYAMLEGSWKTGDQIELVLPMEVARMKGHPLVRQTAGKVAIQRGPFVYCLEEIDNGSNLHQFSLPRDAKFVVEEDPALFHGVRTITTTGVKHNANDWGEELYKRDAVLEESKIKMKFIPYYAWANRGEGEMRVWVEDK</sequence>
<name>A0A848MAT1_PAELE</name>
<dbReference type="InterPro" id="IPR012878">
    <property type="entry name" value="Beta-AFase-like_GH127_cat"/>
</dbReference>
<dbReference type="Proteomes" id="UP000565468">
    <property type="component" value="Unassembled WGS sequence"/>
</dbReference>
<proteinExistence type="predicted"/>
<keyword evidence="4" id="KW-0378">Hydrolase</keyword>
<dbReference type="InterPro" id="IPR008928">
    <property type="entry name" value="6-hairpin_glycosidase_sf"/>
</dbReference>
<dbReference type="Gene3D" id="1.50.10.20">
    <property type="match status" value="1"/>
</dbReference>
<evidence type="ECO:0000259" key="2">
    <source>
        <dbReference type="Pfam" id="PF20736"/>
    </source>
</evidence>
<feature type="domain" description="Non-reducing end beta-L-arabinofuranosidase-like GH127 catalytic" evidence="1">
    <location>
        <begin position="6"/>
        <end position="419"/>
    </location>
</feature>
<dbReference type="PANTHER" id="PTHR43465">
    <property type="entry name" value="DUF1680 DOMAIN PROTEIN (AFU_ORTHOLOGUE AFUA_1G08910)"/>
    <property type="match status" value="1"/>
</dbReference>
<dbReference type="Pfam" id="PF20737">
    <property type="entry name" value="Glyco_hydro127C"/>
    <property type="match status" value="1"/>
</dbReference>
<protein>
    <submittedName>
        <fullName evidence="4">Glycoside hydrolase family 127 protein</fullName>
    </submittedName>
</protein>
<dbReference type="EMBL" id="JABBPN010000016">
    <property type="protein sequence ID" value="NMO97270.1"/>
    <property type="molecule type" value="Genomic_DNA"/>
</dbReference>
<dbReference type="GO" id="GO:0016787">
    <property type="term" value="F:hydrolase activity"/>
    <property type="evidence" value="ECO:0007669"/>
    <property type="project" value="UniProtKB-KW"/>
</dbReference>
<dbReference type="Pfam" id="PF07944">
    <property type="entry name" value="Beta-AFase-like_GH127_cat"/>
    <property type="match status" value="1"/>
</dbReference>
<evidence type="ECO:0000313" key="4">
    <source>
        <dbReference type="EMBL" id="NMO97270.1"/>
    </source>
</evidence>
<reference evidence="4 5" key="1">
    <citation type="submission" date="2020-04" db="EMBL/GenBank/DDBJ databases">
        <title>Paenibacillus algicola sp. nov., a novel marine bacterium producing alginate lyase.</title>
        <authorList>
            <person name="Huang H."/>
        </authorList>
    </citation>
    <scope>NUCLEOTIDE SEQUENCE [LARGE SCALE GENOMIC DNA]</scope>
    <source>
        <strain evidence="4 5">L7-75</strain>
    </source>
</reference>
<dbReference type="InterPro" id="IPR049046">
    <property type="entry name" value="Beta-AFase-like_GH127_middle"/>
</dbReference>
<dbReference type="GO" id="GO:0005975">
    <property type="term" value="P:carbohydrate metabolic process"/>
    <property type="evidence" value="ECO:0007669"/>
    <property type="project" value="InterPro"/>
</dbReference>
<evidence type="ECO:0000259" key="1">
    <source>
        <dbReference type="Pfam" id="PF07944"/>
    </source>
</evidence>
<dbReference type="InterPro" id="IPR049049">
    <property type="entry name" value="Beta-AFase-like_GH127_C"/>
</dbReference>
<comment type="caution">
    <text evidence="4">The sequence shown here is derived from an EMBL/GenBank/DDBJ whole genome shotgun (WGS) entry which is preliminary data.</text>
</comment>
<evidence type="ECO:0000259" key="3">
    <source>
        <dbReference type="Pfam" id="PF20737"/>
    </source>
</evidence>
<feature type="domain" description="Non-reducing end beta-L-arabinofuranosidase-like GH127 C-terminal" evidence="3">
    <location>
        <begin position="528"/>
        <end position="640"/>
    </location>
</feature>
<dbReference type="AlphaFoldDB" id="A0A848MAT1"/>
<dbReference type="SUPFAM" id="SSF48208">
    <property type="entry name" value="Six-hairpin glycosidases"/>
    <property type="match status" value="1"/>
</dbReference>
<keyword evidence="5" id="KW-1185">Reference proteome</keyword>
<organism evidence="4 5">
    <name type="scientific">Paenibacillus lemnae</name>
    <dbReference type="NCBI Taxonomy" id="1330551"/>
    <lineage>
        <taxon>Bacteria</taxon>
        <taxon>Bacillati</taxon>
        <taxon>Bacillota</taxon>
        <taxon>Bacilli</taxon>
        <taxon>Bacillales</taxon>
        <taxon>Paenibacillaceae</taxon>
        <taxon>Paenibacillus</taxon>
    </lineage>
</organism>
<dbReference type="PANTHER" id="PTHR43465:SF2">
    <property type="entry name" value="DUF1680 DOMAIN PROTEIN (AFU_ORTHOLOGUE AFUA_1G08910)"/>
    <property type="match status" value="1"/>
</dbReference>
<gene>
    <name evidence="4" type="ORF">HII30_16010</name>
</gene>
<dbReference type="InterPro" id="IPR049174">
    <property type="entry name" value="Beta-AFase-like"/>
</dbReference>
<feature type="domain" description="Non-reducing end beta-L-arabinofuranosidase-like GH127 middle" evidence="2">
    <location>
        <begin position="429"/>
        <end position="526"/>
    </location>
</feature>
<dbReference type="Pfam" id="PF20736">
    <property type="entry name" value="Glyco_hydro127M"/>
    <property type="match status" value="1"/>
</dbReference>